<dbReference type="PaxDb" id="6239-C41G6.7"/>
<evidence type="ECO:0000256" key="5">
    <source>
        <dbReference type="SAM" id="Phobius"/>
    </source>
</evidence>
<gene>
    <name evidence="7 9" type="primary">srw-24</name>
    <name evidence="9" type="ORF">C41G6.7</name>
    <name evidence="7" type="ORF">CELE_C41G6.7</name>
</gene>
<dbReference type="PANTHER" id="PTHR46846">
    <property type="entry name" value="SERPENTINE RECEPTOR, CLASS W-RELATED"/>
    <property type="match status" value="1"/>
</dbReference>
<dbReference type="UCSC" id="C41G6.7">
    <property type="organism name" value="c. elegans"/>
</dbReference>
<dbReference type="PROSITE" id="PS50262">
    <property type="entry name" value="G_PROTEIN_RECEP_F1_2"/>
    <property type="match status" value="1"/>
</dbReference>
<dbReference type="PhylomeDB" id="O17660"/>
<feature type="transmembrane region" description="Helical" evidence="5">
    <location>
        <begin position="127"/>
        <end position="149"/>
    </location>
</feature>
<dbReference type="KEGG" id="cel:CELE_C41G6.7"/>
<dbReference type="Proteomes" id="UP000001940">
    <property type="component" value="Chromosome V"/>
</dbReference>
<feature type="transmembrane region" description="Helical" evidence="5">
    <location>
        <begin position="271"/>
        <end position="293"/>
    </location>
</feature>
<feature type="transmembrane region" description="Helical" evidence="5">
    <location>
        <begin position="41"/>
        <end position="66"/>
    </location>
</feature>
<dbReference type="AGR" id="WB:WBGene00005771"/>
<evidence type="ECO:0000313" key="8">
    <source>
        <dbReference type="Proteomes" id="UP000001940"/>
    </source>
</evidence>
<dbReference type="WormBase" id="C41G6.7">
    <property type="protein sequence ID" value="CE38159"/>
    <property type="gene ID" value="WBGene00005771"/>
    <property type="gene designation" value="srw-24"/>
</dbReference>
<evidence type="ECO:0000313" key="9">
    <source>
        <dbReference type="WormBase" id="C41G6.7"/>
    </source>
</evidence>
<dbReference type="InterPro" id="IPR017452">
    <property type="entry name" value="GPCR_Rhodpsn_7TM"/>
</dbReference>
<sequence length="390" mass="45584">MDYVLPIPTIVASTANPNDYYGFVYNEYDYDFLTEQPKTRFSILGAILDFNIFTEIVAIVLCLLHLMILFRKSLRKNGVFVFMIAICISDILNFSLALPNDSMYYKYSWYLVPMHLEQSTFNITRRLSIWLAMVMALLRFLSVAFPMNYLIQKLVKPKNTVFIIFVVLAVIITYDAALPSLRISIAWFPDVTRCVVKSRHLRYVLIMSTDVDIDAYSITPNQNFVERIYRVLQFTLYPLLTISLLIQLCIIKKKRKAMRQNENQISDNTTLLILTMTFTFMFSEGLIWIWIFIDADDRFYYHFDLEYQVVSVTQEYKEILVALCFTFRIVNSISHILVSIMMSSHCRDTVKSIVFWGKIAKLFNHRLLKRKVESETDPITVVKATTDNVS</sequence>
<dbReference type="GO" id="GO:0008528">
    <property type="term" value="F:G protein-coupled peptide receptor activity"/>
    <property type="evidence" value="ECO:0007669"/>
    <property type="project" value="InterPro"/>
</dbReference>
<dbReference type="OrthoDB" id="5864054at2759"/>
<dbReference type="PIR" id="T19886">
    <property type="entry name" value="T19886"/>
</dbReference>
<dbReference type="HOGENOM" id="CLU_043715_2_1_1"/>
<evidence type="ECO:0000256" key="4">
    <source>
        <dbReference type="ARBA" id="ARBA00023136"/>
    </source>
</evidence>
<dbReference type="InterPro" id="IPR019427">
    <property type="entry name" value="7TM_GPCR_serpentine_rcpt_Srw"/>
</dbReference>
<dbReference type="SUPFAM" id="SSF81321">
    <property type="entry name" value="Family A G protein-coupled receptor-like"/>
    <property type="match status" value="1"/>
</dbReference>
<keyword evidence="2 5" id="KW-0812">Transmembrane</keyword>
<feature type="transmembrane region" description="Helical" evidence="5">
    <location>
        <begin position="319"/>
        <end position="342"/>
    </location>
</feature>
<evidence type="ECO:0000259" key="6">
    <source>
        <dbReference type="PROSITE" id="PS50262"/>
    </source>
</evidence>
<keyword evidence="3 5" id="KW-1133">Transmembrane helix</keyword>
<dbReference type="RefSeq" id="NP_506763.2">
    <property type="nucleotide sequence ID" value="NM_074362.2"/>
</dbReference>
<dbReference type="GeneID" id="183383"/>
<dbReference type="AlphaFoldDB" id="O17660"/>
<dbReference type="GO" id="GO:0016020">
    <property type="term" value="C:membrane"/>
    <property type="evidence" value="ECO:0007669"/>
    <property type="project" value="UniProtKB-SubCell"/>
</dbReference>
<dbReference type="InParanoid" id="O17660"/>
<feature type="transmembrane region" description="Helical" evidence="5">
    <location>
        <begin position="231"/>
        <end position="251"/>
    </location>
</feature>
<evidence type="ECO:0000256" key="1">
    <source>
        <dbReference type="ARBA" id="ARBA00004370"/>
    </source>
</evidence>
<accession>O17660</accession>
<keyword evidence="8" id="KW-1185">Reference proteome</keyword>
<dbReference type="CTD" id="183383"/>
<dbReference type="SMR" id="O17660"/>
<keyword evidence="4 5" id="KW-0472">Membrane</keyword>
<reference evidence="7 8" key="1">
    <citation type="journal article" date="1998" name="Science">
        <title>Genome sequence of the nematode C. elegans: a platform for investigating biology.</title>
        <authorList>
            <consortium name="The C. elegans sequencing consortium"/>
            <person name="Sulson J.E."/>
            <person name="Waterston R."/>
        </authorList>
    </citation>
    <scope>NUCLEOTIDE SEQUENCE [LARGE SCALE GENOMIC DNA]</scope>
    <source>
        <strain evidence="7 8">Bristol N2</strain>
    </source>
</reference>
<dbReference type="PANTHER" id="PTHR46846:SF2">
    <property type="entry name" value="G-PROTEIN COUPLED RECEPTORS FAMILY 1 PROFILE DOMAIN-CONTAINING PROTEIN"/>
    <property type="match status" value="1"/>
</dbReference>
<dbReference type="Gene3D" id="1.20.1070.10">
    <property type="entry name" value="Rhodopsin 7-helix transmembrane proteins"/>
    <property type="match status" value="1"/>
</dbReference>
<feature type="transmembrane region" description="Helical" evidence="5">
    <location>
        <begin position="161"/>
        <end position="181"/>
    </location>
</feature>
<dbReference type="EMBL" id="BX284605">
    <property type="protein sequence ID" value="CAB02832.3"/>
    <property type="molecule type" value="Genomic_DNA"/>
</dbReference>
<evidence type="ECO:0000256" key="3">
    <source>
        <dbReference type="ARBA" id="ARBA00022989"/>
    </source>
</evidence>
<name>O17660_CAEEL</name>
<feature type="transmembrane region" description="Helical" evidence="5">
    <location>
        <begin position="78"/>
        <end position="98"/>
    </location>
</feature>
<proteinExistence type="predicted"/>
<comment type="subcellular location">
    <subcellularLocation>
        <location evidence="1">Membrane</location>
    </subcellularLocation>
</comment>
<keyword evidence="7" id="KW-0675">Receptor</keyword>
<dbReference type="Pfam" id="PF10324">
    <property type="entry name" value="7TM_GPCR_Srw"/>
    <property type="match status" value="1"/>
</dbReference>
<organism evidence="7 8">
    <name type="scientific">Caenorhabditis elegans</name>
    <dbReference type="NCBI Taxonomy" id="6239"/>
    <lineage>
        <taxon>Eukaryota</taxon>
        <taxon>Metazoa</taxon>
        <taxon>Ecdysozoa</taxon>
        <taxon>Nematoda</taxon>
        <taxon>Chromadorea</taxon>
        <taxon>Rhabditida</taxon>
        <taxon>Rhabditina</taxon>
        <taxon>Rhabditomorpha</taxon>
        <taxon>Rhabditoidea</taxon>
        <taxon>Rhabditidae</taxon>
        <taxon>Peloderinae</taxon>
        <taxon>Caenorhabditis</taxon>
    </lineage>
</organism>
<evidence type="ECO:0000313" key="7">
    <source>
        <dbReference type="EMBL" id="CAB02832.3"/>
    </source>
</evidence>
<feature type="domain" description="G-protein coupled receptors family 1 profile" evidence="6">
    <location>
        <begin position="61"/>
        <end position="339"/>
    </location>
</feature>
<protein>
    <submittedName>
        <fullName evidence="7">G-protein coupled receptors family 1 profile domain-containing protein</fullName>
    </submittedName>
</protein>
<evidence type="ECO:0000256" key="2">
    <source>
        <dbReference type="ARBA" id="ARBA00022692"/>
    </source>
</evidence>
<dbReference type="FunCoup" id="O17660">
    <property type="interactions" value="2"/>
</dbReference>